<keyword evidence="2" id="KW-1185">Reference proteome</keyword>
<accession>A0A8H5TWT1</accession>
<dbReference type="OrthoDB" id="5329332at2759"/>
<evidence type="ECO:0000313" key="2">
    <source>
        <dbReference type="Proteomes" id="UP000567885"/>
    </source>
</evidence>
<protein>
    <submittedName>
        <fullName evidence="1">Uncharacterized protein</fullName>
    </submittedName>
</protein>
<sequence>MVYLSPNGTEDCLTAYLVTDLTDHELQAFKSAFELGAYSKFSPLLHLKIVRAPEDYWGKPHHHIRSRENKAGREGPFGLIDKEAKKRRAIWYIDEFFTEEEVKEGQAESTEVVRKVLTKTEALALAYVNYSIANISVEEVLDACGVETPITNDFHQPELDDNGGVDSKEEQWHQDAWVTAEPGEFEESTDAEHLDNFSPRPDKVARLKKHVAQAVGLVSEWAIPDKAETIDLGGGKKQKFPPGSVVLQQRYNPDFAWPEYKWPQGSL</sequence>
<gene>
    <name evidence="1" type="ORF">FHETE_2055</name>
</gene>
<proteinExistence type="predicted"/>
<dbReference type="Proteomes" id="UP000567885">
    <property type="component" value="Unassembled WGS sequence"/>
</dbReference>
<comment type="caution">
    <text evidence="1">The sequence shown here is derived from an EMBL/GenBank/DDBJ whole genome shotgun (WGS) entry which is preliminary data.</text>
</comment>
<evidence type="ECO:0000313" key="1">
    <source>
        <dbReference type="EMBL" id="KAF5676559.1"/>
    </source>
</evidence>
<name>A0A8H5TWT1_FUSHE</name>
<dbReference type="EMBL" id="JAAGWQ010000032">
    <property type="protein sequence ID" value="KAF5676559.1"/>
    <property type="molecule type" value="Genomic_DNA"/>
</dbReference>
<reference evidence="1 2" key="1">
    <citation type="submission" date="2020-05" db="EMBL/GenBank/DDBJ databases">
        <title>Identification and distribution of gene clusters putatively required for synthesis of sphingolipid metabolism inhibitors in phylogenetically diverse species of the filamentous fungus Fusarium.</title>
        <authorList>
            <person name="Kim H.-S."/>
            <person name="Busman M."/>
            <person name="Brown D.W."/>
            <person name="Divon H."/>
            <person name="Uhlig S."/>
            <person name="Proctor R.H."/>
        </authorList>
    </citation>
    <scope>NUCLEOTIDE SEQUENCE [LARGE SCALE GENOMIC DNA]</scope>
    <source>
        <strain evidence="1 2">NRRL 20693</strain>
    </source>
</reference>
<organism evidence="1 2">
    <name type="scientific">Fusarium heterosporum</name>
    <dbReference type="NCBI Taxonomy" id="42747"/>
    <lineage>
        <taxon>Eukaryota</taxon>
        <taxon>Fungi</taxon>
        <taxon>Dikarya</taxon>
        <taxon>Ascomycota</taxon>
        <taxon>Pezizomycotina</taxon>
        <taxon>Sordariomycetes</taxon>
        <taxon>Hypocreomycetidae</taxon>
        <taxon>Hypocreales</taxon>
        <taxon>Nectriaceae</taxon>
        <taxon>Fusarium</taxon>
        <taxon>Fusarium heterosporum species complex</taxon>
    </lineage>
</organism>
<dbReference type="AlphaFoldDB" id="A0A8H5TWT1"/>